<feature type="domain" description="SPOR" evidence="2">
    <location>
        <begin position="82"/>
        <end position="161"/>
    </location>
</feature>
<dbReference type="NCBIfam" id="TIGR02669">
    <property type="entry name" value="SpoIID_LytB"/>
    <property type="match status" value="1"/>
</dbReference>
<dbReference type="SUPFAM" id="SSF110997">
    <property type="entry name" value="Sporulation related repeat"/>
    <property type="match status" value="1"/>
</dbReference>
<evidence type="ECO:0000259" key="2">
    <source>
        <dbReference type="PROSITE" id="PS51724"/>
    </source>
</evidence>
<dbReference type="InterPro" id="IPR036680">
    <property type="entry name" value="SPOR-like_sf"/>
</dbReference>
<accession>A0A3M8DFX8</accession>
<dbReference type="RefSeq" id="WP_122911737.1">
    <property type="nucleotide sequence ID" value="NZ_RHHT01000002.1"/>
</dbReference>
<dbReference type="InterPro" id="IPR007730">
    <property type="entry name" value="SPOR-like_dom"/>
</dbReference>
<dbReference type="InterPro" id="IPR051922">
    <property type="entry name" value="Bact_Sporulation_Assoc"/>
</dbReference>
<comment type="caution">
    <text evidence="3">The sequence shown here is derived from an EMBL/GenBank/DDBJ whole genome shotgun (WGS) entry which is preliminary data.</text>
</comment>
<dbReference type="Gene3D" id="2.30.30.40">
    <property type="entry name" value="SH3 Domains"/>
    <property type="match status" value="1"/>
</dbReference>
<dbReference type="GO" id="GO:0030435">
    <property type="term" value="P:sporulation resulting in formation of a cellular spore"/>
    <property type="evidence" value="ECO:0007669"/>
    <property type="project" value="InterPro"/>
</dbReference>
<evidence type="ECO:0000313" key="3">
    <source>
        <dbReference type="EMBL" id="RNB86235.1"/>
    </source>
</evidence>
<organism evidence="3 4">
    <name type="scientific">Brevibacillus panacihumi</name>
    <dbReference type="NCBI Taxonomy" id="497735"/>
    <lineage>
        <taxon>Bacteria</taxon>
        <taxon>Bacillati</taxon>
        <taxon>Bacillota</taxon>
        <taxon>Bacilli</taxon>
        <taxon>Bacillales</taxon>
        <taxon>Paenibacillaceae</taxon>
        <taxon>Brevibacillus</taxon>
    </lineage>
</organism>
<name>A0A3M8DFX8_9BACL</name>
<sequence length="698" mass="76138">MWKKWMGKVLSAGLITTLLLGGQLPAQAKSKDIRVALFVDSGQGYRGVVPSITLTSEDGMDVTLSSDEGKTELPDMNGEAARFRVDEFHLIVAETADWNQAQGIAQQLSQRKYEGTIQAVDKGSQMLYQVVSGSYSTYQAASKQAQAVAQATGQKPVIKGPFHLEAGRYRSLQEAMDWKRTFDAAGYPAYPVIIQDGKREEYALWVGDEASGEGLQALKKKVSAAIPGFSYTEASASSYVLLKQDVYGSARDTIWKYVFSPRSKLIAEPKRSRGTALIGVVEREQRTYRGKMELSSYNGYLTLVNELPLEEYLYGVVGSEMAPGWPLEALKTQAVLARTRAVGLGNKYGVANLSDTVYEQAYYGYAKESADIREAVDETKGEIITYRGNVVEALYYSNAGGMTADGSEVWGNPVPYLRPVESDDSGPMVQANLWYQVSLADGRVGYVRSDLVNDTGFTNAMGLRQAIVATDNTNLRSGPSTAFHRVLATLPYGASLTILSEVAEENAYSWTRGPYTAEEIAGMINTSQDKNKAPRISGPIQSLRVTERGPSGRVLEMEANGQIVAVSSPDAHRSIFQQGGSSLRSTKFEVEEMGSITILAGNGKLRNYAAGGGQIQAVGANDYYSQAANGYNDQYLVYSGDGAWRTVSKTPLFLFRGTGYGHGLGVSQYGAKAMAESGYDYEEILQHYYQDVEIERSK</sequence>
<feature type="signal peptide" evidence="1">
    <location>
        <begin position="1"/>
        <end position="28"/>
    </location>
</feature>
<dbReference type="GO" id="GO:0030288">
    <property type="term" value="C:outer membrane-bounded periplasmic space"/>
    <property type="evidence" value="ECO:0007669"/>
    <property type="project" value="TreeGrafter"/>
</dbReference>
<dbReference type="EMBL" id="RHHT01000002">
    <property type="protein sequence ID" value="RNB86235.1"/>
    <property type="molecule type" value="Genomic_DNA"/>
</dbReference>
<reference evidence="3 4" key="1">
    <citation type="submission" date="2018-10" db="EMBL/GenBank/DDBJ databases">
        <title>Phylogenomics of Brevibacillus.</title>
        <authorList>
            <person name="Dunlap C."/>
        </authorList>
    </citation>
    <scope>NUCLEOTIDE SEQUENCE [LARGE SCALE GENOMIC DNA]</scope>
    <source>
        <strain evidence="3 4">JCM 15085</strain>
    </source>
</reference>
<dbReference type="PROSITE" id="PS51724">
    <property type="entry name" value="SPOR"/>
    <property type="match status" value="1"/>
</dbReference>
<gene>
    <name evidence="3" type="ORF">EDM58_01405</name>
</gene>
<dbReference type="GO" id="GO:0042834">
    <property type="term" value="F:peptidoglycan binding"/>
    <property type="evidence" value="ECO:0007669"/>
    <property type="project" value="InterPro"/>
</dbReference>
<dbReference type="AlphaFoldDB" id="A0A3M8DFX8"/>
<proteinExistence type="predicted"/>
<dbReference type="PANTHER" id="PTHR30032:SF4">
    <property type="entry name" value="AMIDASE ENHANCER"/>
    <property type="match status" value="1"/>
</dbReference>
<protein>
    <submittedName>
        <fullName evidence="3">SpoIID/LytB domain-containing protein</fullName>
    </submittedName>
</protein>
<dbReference type="InterPro" id="IPR013486">
    <property type="entry name" value="SpoIID/LytB"/>
</dbReference>
<evidence type="ECO:0000313" key="4">
    <source>
        <dbReference type="Proteomes" id="UP000281915"/>
    </source>
</evidence>
<keyword evidence="1" id="KW-0732">Signal</keyword>
<dbReference type="Proteomes" id="UP000281915">
    <property type="component" value="Unassembled WGS sequence"/>
</dbReference>
<feature type="chain" id="PRO_5018163657" evidence="1">
    <location>
        <begin position="29"/>
        <end position="698"/>
    </location>
</feature>
<dbReference type="Pfam" id="PF08486">
    <property type="entry name" value="SpoIID"/>
    <property type="match status" value="1"/>
</dbReference>
<dbReference type="InterPro" id="IPR013693">
    <property type="entry name" value="SpoIID/LytB_N"/>
</dbReference>
<dbReference type="PANTHER" id="PTHR30032">
    <property type="entry name" value="N-ACETYLMURAMOYL-L-ALANINE AMIDASE-RELATED"/>
    <property type="match status" value="1"/>
</dbReference>
<evidence type="ECO:0000256" key="1">
    <source>
        <dbReference type="SAM" id="SignalP"/>
    </source>
</evidence>